<keyword evidence="2" id="KW-1185">Reference proteome</keyword>
<reference evidence="3" key="1">
    <citation type="submission" date="2022-11" db="UniProtKB">
        <authorList>
            <consortium name="WormBaseParasite"/>
        </authorList>
    </citation>
    <scope>IDENTIFICATION</scope>
</reference>
<accession>A0A915IAY1</accession>
<name>A0A915IAY1_ROMCU</name>
<feature type="compositionally biased region" description="Polar residues" evidence="1">
    <location>
        <begin position="1"/>
        <end position="11"/>
    </location>
</feature>
<sequence>MASAQALTTQELPDRPILASSHEPSDDELLELRIFSCNIAKLPPEVIASSPTSPPAGADLMVLATSTNEFCS</sequence>
<protein>
    <submittedName>
        <fullName evidence="3">Uncharacterized protein</fullName>
    </submittedName>
</protein>
<evidence type="ECO:0000256" key="1">
    <source>
        <dbReference type="SAM" id="MobiDB-lite"/>
    </source>
</evidence>
<dbReference type="WBParaSite" id="nRc.2.0.1.t11335-RA">
    <property type="protein sequence ID" value="nRc.2.0.1.t11335-RA"/>
    <property type="gene ID" value="nRc.2.0.1.g11335"/>
</dbReference>
<organism evidence="2 3">
    <name type="scientific">Romanomermis culicivorax</name>
    <name type="common">Nematode worm</name>
    <dbReference type="NCBI Taxonomy" id="13658"/>
    <lineage>
        <taxon>Eukaryota</taxon>
        <taxon>Metazoa</taxon>
        <taxon>Ecdysozoa</taxon>
        <taxon>Nematoda</taxon>
        <taxon>Enoplea</taxon>
        <taxon>Dorylaimia</taxon>
        <taxon>Mermithida</taxon>
        <taxon>Mermithoidea</taxon>
        <taxon>Mermithidae</taxon>
        <taxon>Romanomermis</taxon>
    </lineage>
</organism>
<evidence type="ECO:0000313" key="2">
    <source>
        <dbReference type="Proteomes" id="UP000887565"/>
    </source>
</evidence>
<dbReference type="AlphaFoldDB" id="A0A915IAY1"/>
<feature type="region of interest" description="Disordered" evidence="1">
    <location>
        <begin position="1"/>
        <end position="24"/>
    </location>
</feature>
<dbReference type="Proteomes" id="UP000887565">
    <property type="component" value="Unplaced"/>
</dbReference>
<evidence type="ECO:0000313" key="3">
    <source>
        <dbReference type="WBParaSite" id="nRc.2.0.1.t11335-RA"/>
    </source>
</evidence>
<proteinExistence type="predicted"/>